<dbReference type="OrthoDB" id="9787283at2"/>
<dbReference type="RefSeq" id="WP_116060204.1">
    <property type="nucleotide sequence ID" value="NZ_QRDZ01000005.1"/>
</dbReference>
<dbReference type="CDD" id="cd13580">
    <property type="entry name" value="PBP2_AlgQ_like_1"/>
    <property type="match status" value="1"/>
</dbReference>
<feature type="region of interest" description="Disordered" evidence="2">
    <location>
        <begin position="25"/>
        <end position="57"/>
    </location>
</feature>
<dbReference type="PROSITE" id="PS51257">
    <property type="entry name" value="PROKAR_LIPOPROTEIN"/>
    <property type="match status" value="1"/>
</dbReference>
<dbReference type="EMBL" id="QRDZ01000005">
    <property type="protein sequence ID" value="RED85207.1"/>
    <property type="molecule type" value="Genomic_DNA"/>
</dbReference>
<name>A0A3D9KI75_9BACL</name>
<dbReference type="Gene3D" id="3.40.190.10">
    <property type="entry name" value="Periplasmic binding protein-like II"/>
    <property type="match status" value="2"/>
</dbReference>
<protein>
    <submittedName>
        <fullName evidence="4">Putative aldouronate transport system substrate-binding protein</fullName>
    </submittedName>
</protein>
<feature type="compositionally biased region" description="Low complexity" evidence="2">
    <location>
        <begin position="32"/>
        <end position="56"/>
    </location>
</feature>
<dbReference type="AlphaFoldDB" id="A0A3D9KI75"/>
<dbReference type="PANTHER" id="PTHR43649:SF33">
    <property type="entry name" value="POLYGALACTURONAN_RHAMNOGALACTURONAN-BINDING PROTEIN YTCQ"/>
    <property type="match status" value="1"/>
</dbReference>
<dbReference type="Proteomes" id="UP000256977">
    <property type="component" value="Unassembled WGS sequence"/>
</dbReference>
<proteinExistence type="predicted"/>
<evidence type="ECO:0000256" key="2">
    <source>
        <dbReference type="SAM" id="MobiDB-lite"/>
    </source>
</evidence>
<evidence type="ECO:0000313" key="4">
    <source>
        <dbReference type="EMBL" id="RED85207.1"/>
    </source>
</evidence>
<sequence>MNLKQGISAITASALLLSLLSACSGDNGGSPSGESSPAASSPNASASASASAPADPLGKYESPIRVSAVRAISEGMKFNEGESIDNNVWSRAYESELGIAVDYLWTAPAAQYDQKLNIAIATDDLPDIMPVNASQLKRLVQDGQVEDLTAVYEQYGSDFTKKIMNEDGGNALKSATFDGKLYALPSMSSGLGQTHVLWVRTDWLEKLGLPEPKTIDDVVATAEAFVARDPDGNSKADTYGLGINKDIFGFYAGMEGFFNGFHAYPNIWVKDEAGKLAYGSVRPETKAALAKLQEMYKNGWLDKEFGTKDASKVNESATSGKLGLFYGFFWNVGWLQDAKNANPDMQWKALPLPSADDQPAKAQVPFAISKYYVVKKGAKNPEAAVKLLNFGLEKLWGASAQPDVYNVDGNGLALFDYALLYGEAPRKNLDAHLHVVQALDANDPSKLNAEEKGYYDNIVAYRGGDNSLWGNERMYGEEGSLAAINGYETNGFLMDDAYFGAPTQGMTDNNATLQKLQLQAFTRIIMGGSIDEFDDFAAQWNDLGGGTITGEVNEWQASR</sequence>
<reference evidence="4 5" key="1">
    <citation type="submission" date="2018-07" db="EMBL/GenBank/DDBJ databases">
        <title>Genomic Encyclopedia of Type Strains, Phase III (KMG-III): the genomes of soil and plant-associated and newly described type strains.</title>
        <authorList>
            <person name="Whitman W."/>
        </authorList>
    </citation>
    <scope>NUCLEOTIDE SEQUENCE [LARGE SCALE GENOMIC DNA]</scope>
    <source>
        <strain evidence="4 5">CECT 7287</strain>
    </source>
</reference>
<comment type="caution">
    <text evidence="4">The sequence shown here is derived from an EMBL/GenBank/DDBJ whole genome shotgun (WGS) entry which is preliminary data.</text>
</comment>
<evidence type="ECO:0000313" key="5">
    <source>
        <dbReference type="Proteomes" id="UP000256977"/>
    </source>
</evidence>
<organism evidence="4 5">
    <name type="scientific">Cohnella phaseoli</name>
    <dbReference type="NCBI Taxonomy" id="456490"/>
    <lineage>
        <taxon>Bacteria</taxon>
        <taxon>Bacillati</taxon>
        <taxon>Bacillota</taxon>
        <taxon>Bacilli</taxon>
        <taxon>Bacillales</taxon>
        <taxon>Paenibacillaceae</taxon>
        <taxon>Cohnella</taxon>
    </lineage>
</organism>
<feature type="chain" id="PRO_5017553511" evidence="3">
    <location>
        <begin position="25"/>
        <end position="559"/>
    </location>
</feature>
<accession>A0A3D9KI75</accession>
<dbReference type="SUPFAM" id="SSF53850">
    <property type="entry name" value="Periplasmic binding protein-like II"/>
    <property type="match status" value="1"/>
</dbReference>
<gene>
    <name evidence="4" type="ORF">DFP98_105218</name>
</gene>
<dbReference type="PANTHER" id="PTHR43649">
    <property type="entry name" value="ARABINOSE-BINDING PROTEIN-RELATED"/>
    <property type="match status" value="1"/>
</dbReference>
<keyword evidence="5" id="KW-1185">Reference proteome</keyword>
<feature type="signal peptide" evidence="3">
    <location>
        <begin position="1"/>
        <end position="24"/>
    </location>
</feature>
<keyword evidence="1 3" id="KW-0732">Signal</keyword>
<evidence type="ECO:0000256" key="1">
    <source>
        <dbReference type="ARBA" id="ARBA00022729"/>
    </source>
</evidence>
<evidence type="ECO:0000256" key="3">
    <source>
        <dbReference type="SAM" id="SignalP"/>
    </source>
</evidence>
<dbReference type="InterPro" id="IPR050490">
    <property type="entry name" value="Bact_solute-bd_prot1"/>
</dbReference>